<evidence type="ECO:0000313" key="2">
    <source>
        <dbReference type="Proteomes" id="UP000800040"/>
    </source>
</evidence>
<dbReference type="Proteomes" id="UP000800040">
    <property type="component" value="Unassembled WGS sequence"/>
</dbReference>
<sequence length="87" mass="9590">MVVAPFSSRFLTPIPFSLLVSPTHLAIPFPCPPNTTLLREGASQSAHVDAAPLRCMSPSTYPDSPADSRRPYNLRTTRLLRVFPIRA</sequence>
<accession>A0A6A5K4D0</accession>
<dbReference type="AlphaFoldDB" id="A0A6A5K4D0"/>
<dbReference type="EMBL" id="ML975336">
    <property type="protein sequence ID" value="KAF1832535.1"/>
    <property type="molecule type" value="Genomic_DNA"/>
</dbReference>
<organism evidence="1 2">
    <name type="scientific">Decorospora gaudefroyi</name>
    <dbReference type="NCBI Taxonomy" id="184978"/>
    <lineage>
        <taxon>Eukaryota</taxon>
        <taxon>Fungi</taxon>
        <taxon>Dikarya</taxon>
        <taxon>Ascomycota</taxon>
        <taxon>Pezizomycotina</taxon>
        <taxon>Dothideomycetes</taxon>
        <taxon>Pleosporomycetidae</taxon>
        <taxon>Pleosporales</taxon>
        <taxon>Pleosporineae</taxon>
        <taxon>Pleosporaceae</taxon>
        <taxon>Decorospora</taxon>
    </lineage>
</organism>
<protein>
    <submittedName>
        <fullName evidence="1">Uncharacterized protein</fullName>
    </submittedName>
</protein>
<reference evidence="1" key="1">
    <citation type="submission" date="2020-01" db="EMBL/GenBank/DDBJ databases">
        <authorList>
            <consortium name="DOE Joint Genome Institute"/>
            <person name="Haridas S."/>
            <person name="Albert R."/>
            <person name="Binder M."/>
            <person name="Bloem J."/>
            <person name="Labutti K."/>
            <person name="Salamov A."/>
            <person name="Andreopoulos B."/>
            <person name="Baker S.E."/>
            <person name="Barry K."/>
            <person name="Bills G."/>
            <person name="Bluhm B.H."/>
            <person name="Cannon C."/>
            <person name="Castanera R."/>
            <person name="Culley D.E."/>
            <person name="Daum C."/>
            <person name="Ezra D."/>
            <person name="Gonzalez J.B."/>
            <person name="Henrissat B."/>
            <person name="Kuo A."/>
            <person name="Liang C."/>
            <person name="Lipzen A."/>
            <person name="Lutzoni F."/>
            <person name="Magnuson J."/>
            <person name="Mondo S."/>
            <person name="Nolan M."/>
            <person name="Ohm R."/>
            <person name="Pangilinan J."/>
            <person name="Park H.-J."/>
            <person name="Ramirez L."/>
            <person name="Alfaro M."/>
            <person name="Sun H."/>
            <person name="Tritt A."/>
            <person name="Yoshinaga Y."/>
            <person name="Zwiers L.-H."/>
            <person name="Turgeon B.G."/>
            <person name="Goodwin S.B."/>
            <person name="Spatafora J.W."/>
            <person name="Crous P.W."/>
            <person name="Grigoriev I.V."/>
        </authorList>
    </citation>
    <scope>NUCLEOTIDE SEQUENCE</scope>
    <source>
        <strain evidence="1">P77</strain>
    </source>
</reference>
<gene>
    <name evidence="1" type="ORF">BDW02DRAFT_570923</name>
</gene>
<keyword evidence="2" id="KW-1185">Reference proteome</keyword>
<name>A0A6A5K4D0_9PLEO</name>
<proteinExistence type="predicted"/>
<evidence type="ECO:0000313" key="1">
    <source>
        <dbReference type="EMBL" id="KAF1832535.1"/>
    </source>
</evidence>